<accession>A0A914QCL2</accession>
<dbReference type="GO" id="GO:0005634">
    <property type="term" value="C:nucleus"/>
    <property type="evidence" value="ECO:0007669"/>
    <property type="project" value="UniProtKB-SubCell"/>
</dbReference>
<evidence type="ECO:0000313" key="7">
    <source>
        <dbReference type="WBParaSite" id="PDA_v2.g24913.t1"/>
    </source>
</evidence>
<dbReference type="Proteomes" id="UP000887578">
    <property type="component" value="Unplaced"/>
</dbReference>
<dbReference type="GO" id="GO:0008270">
    <property type="term" value="F:zinc ion binding"/>
    <property type="evidence" value="ECO:0007669"/>
    <property type="project" value="UniProtKB-KW"/>
</dbReference>
<proteinExistence type="predicted"/>
<keyword evidence="6" id="KW-1185">Reference proteome</keyword>
<sequence>MLDEYSNEAQTHCLLAVTVHFLDDNYQNKHYVLGVKTLKKSSESNDKTKKKKKCTSHSAENMAKLVKEILEEYGLLKNDKKDKEKKPKIFLILRDGASSVVKLCRLLDQDSVHCFAHRLQLSVKDALKEVNDFDDLLLKIKKLIRKLRKSYKLLEALQDAQELENLPQNVLQRGIDVRWSSLYQMLNSFVKNKQAIKRLAEENPGLPEFLNEDWAKAESVRDSLKIFCEATTETPLVFIKKKLKMQF</sequence>
<evidence type="ECO:0000256" key="5">
    <source>
        <dbReference type="ARBA" id="ARBA00023242"/>
    </source>
</evidence>
<dbReference type="InterPro" id="IPR012337">
    <property type="entry name" value="RNaseH-like_sf"/>
</dbReference>
<dbReference type="SUPFAM" id="SSF53098">
    <property type="entry name" value="Ribonuclease H-like"/>
    <property type="match status" value="1"/>
</dbReference>
<evidence type="ECO:0000256" key="4">
    <source>
        <dbReference type="ARBA" id="ARBA00022833"/>
    </source>
</evidence>
<keyword evidence="4" id="KW-0862">Zinc</keyword>
<name>A0A914QCL2_9BILA</name>
<reference evidence="7" key="1">
    <citation type="submission" date="2022-11" db="UniProtKB">
        <authorList>
            <consortium name="WormBaseParasite"/>
        </authorList>
    </citation>
    <scope>IDENTIFICATION</scope>
</reference>
<dbReference type="InterPro" id="IPR052035">
    <property type="entry name" value="ZnF_BED_domain_contain"/>
</dbReference>
<evidence type="ECO:0000256" key="3">
    <source>
        <dbReference type="ARBA" id="ARBA00022771"/>
    </source>
</evidence>
<dbReference type="PANTHER" id="PTHR46481:SF10">
    <property type="entry name" value="ZINC FINGER BED DOMAIN-CONTAINING PROTEIN 39"/>
    <property type="match status" value="1"/>
</dbReference>
<evidence type="ECO:0000313" key="6">
    <source>
        <dbReference type="Proteomes" id="UP000887578"/>
    </source>
</evidence>
<keyword evidence="5" id="KW-0539">Nucleus</keyword>
<evidence type="ECO:0000256" key="1">
    <source>
        <dbReference type="ARBA" id="ARBA00004123"/>
    </source>
</evidence>
<dbReference type="AlphaFoldDB" id="A0A914QCL2"/>
<keyword evidence="3" id="KW-0863">Zinc-finger</keyword>
<comment type="subcellular location">
    <subcellularLocation>
        <location evidence="1">Nucleus</location>
    </subcellularLocation>
</comment>
<keyword evidence="2" id="KW-0479">Metal-binding</keyword>
<dbReference type="WBParaSite" id="PDA_v2.g24913.t1">
    <property type="protein sequence ID" value="PDA_v2.g24913.t1"/>
    <property type="gene ID" value="PDA_v2.g24913"/>
</dbReference>
<organism evidence="6 7">
    <name type="scientific">Panagrolaimus davidi</name>
    <dbReference type="NCBI Taxonomy" id="227884"/>
    <lineage>
        <taxon>Eukaryota</taxon>
        <taxon>Metazoa</taxon>
        <taxon>Ecdysozoa</taxon>
        <taxon>Nematoda</taxon>
        <taxon>Chromadorea</taxon>
        <taxon>Rhabditida</taxon>
        <taxon>Tylenchina</taxon>
        <taxon>Panagrolaimomorpha</taxon>
        <taxon>Panagrolaimoidea</taxon>
        <taxon>Panagrolaimidae</taxon>
        <taxon>Panagrolaimus</taxon>
    </lineage>
</organism>
<dbReference type="PANTHER" id="PTHR46481">
    <property type="entry name" value="ZINC FINGER BED DOMAIN-CONTAINING PROTEIN 4"/>
    <property type="match status" value="1"/>
</dbReference>
<protein>
    <submittedName>
        <fullName evidence="7">Transposase</fullName>
    </submittedName>
</protein>
<evidence type="ECO:0000256" key="2">
    <source>
        <dbReference type="ARBA" id="ARBA00022723"/>
    </source>
</evidence>